<evidence type="ECO:0000256" key="5">
    <source>
        <dbReference type="ARBA" id="ARBA00023136"/>
    </source>
</evidence>
<dbReference type="EMBL" id="CAEFZW010000003">
    <property type="protein sequence ID" value="CAB4254155.1"/>
    <property type="molecule type" value="Genomic_DNA"/>
</dbReference>
<dbReference type="InterPro" id="IPR035661">
    <property type="entry name" value="EMP46/EMP47_N"/>
</dbReference>
<evidence type="ECO:0000256" key="4">
    <source>
        <dbReference type="ARBA" id="ARBA00022989"/>
    </source>
</evidence>
<dbReference type="OrthoDB" id="10265193at2759"/>
<dbReference type="GO" id="GO:0005793">
    <property type="term" value="C:endoplasmic reticulum-Golgi intermediate compartment"/>
    <property type="evidence" value="ECO:0007669"/>
    <property type="project" value="TreeGrafter"/>
</dbReference>
<dbReference type="InterPro" id="IPR051136">
    <property type="entry name" value="Intracellular_Lectin-GPT"/>
</dbReference>
<dbReference type="AlphaFoldDB" id="A0A8H2VET2"/>
<evidence type="ECO:0000256" key="2">
    <source>
        <dbReference type="ARBA" id="ARBA00022692"/>
    </source>
</evidence>
<evidence type="ECO:0000313" key="10">
    <source>
        <dbReference type="Proteomes" id="UP000644660"/>
    </source>
</evidence>
<evidence type="ECO:0000259" key="8">
    <source>
        <dbReference type="PROSITE" id="PS51328"/>
    </source>
</evidence>
<sequence length="439" mass="49360">MYNTFWIALLSISLWLNSQTVNGHVIPSNDNGLLLKEMSMSQIYNLNSIPSTFATDGSTTLNEGRIILTPKPSSKGGLWLKSPFEMEGSFSFEWTFRSFDYRGFSSGGLAFWIIDSAMSNKNDKKLYNGPSQFTGLQLLIGNSGPYGEALRAQLSDGSSPLSKASMDENTLGSCLIGYQEASVPSTLRVTYDIDDNHLLKVQIDNRICFQTRKVKLVGAGSRASFKIGVTADNGDNNKESFEILKFNSFSGANDASKIPNIKSMPQPQIVTQMRDSKTGETKLIDKKRFDAERNDEVSNYDLFQKLDKVEGNILVNDIRPLDQRLDAVIQTQEGLMKFMDHILNTFTENDDSSKDPITKDKKEFNDFLKINSNLENLLEEQEKLRETTMKVGELGLHDTHIDDVISNLKMILIPVGLVLCIMIYYTFSTQQYIKKAKYL</sequence>
<reference evidence="9 10" key="1">
    <citation type="submission" date="2020-05" db="EMBL/GenBank/DDBJ databases">
        <authorList>
            <person name="Casaregola S."/>
            <person name="Devillers H."/>
            <person name="Grondin C."/>
        </authorList>
    </citation>
    <scope>NUCLEOTIDE SEQUENCE [LARGE SCALE GENOMIC DNA]</scope>
    <source>
        <strain evidence="9 10">CLIB 1767</strain>
    </source>
</reference>
<dbReference type="Gene3D" id="2.60.120.200">
    <property type="match status" value="1"/>
</dbReference>
<dbReference type="GO" id="GO:0005537">
    <property type="term" value="F:D-mannose binding"/>
    <property type="evidence" value="ECO:0007669"/>
    <property type="project" value="TreeGrafter"/>
</dbReference>
<dbReference type="PANTHER" id="PTHR12223">
    <property type="entry name" value="VESICULAR MANNOSE-BINDING LECTIN"/>
    <property type="match status" value="1"/>
</dbReference>
<evidence type="ECO:0000256" key="3">
    <source>
        <dbReference type="ARBA" id="ARBA00022729"/>
    </source>
</evidence>
<dbReference type="GO" id="GO:0030134">
    <property type="term" value="C:COPII-coated ER to Golgi transport vesicle"/>
    <property type="evidence" value="ECO:0007669"/>
    <property type="project" value="TreeGrafter"/>
</dbReference>
<name>A0A8H2VET2_9SACH</name>
<dbReference type="InterPro" id="IPR013320">
    <property type="entry name" value="ConA-like_dom_sf"/>
</dbReference>
<dbReference type="GO" id="GO:0000139">
    <property type="term" value="C:Golgi membrane"/>
    <property type="evidence" value="ECO:0007669"/>
    <property type="project" value="TreeGrafter"/>
</dbReference>
<keyword evidence="10" id="KW-1185">Reference proteome</keyword>
<dbReference type="PROSITE" id="PS51328">
    <property type="entry name" value="L_LECTIN_LIKE"/>
    <property type="match status" value="1"/>
</dbReference>
<dbReference type="GeneID" id="64857139"/>
<dbReference type="InterPro" id="IPR005052">
    <property type="entry name" value="Lectin_leg"/>
</dbReference>
<feature type="chain" id="PRO_5034059266" evidence="7">
    <location>
        <begin position="24"/>
        <end position="439"/>
    </location>
</feature>
<protein>
    <submittedName>
        <fullName evidence="9">Similar to Saccharomyces cerevisiae YFL048C EMP47 Integral membrane component of endoplasmic reticulum-derived COPII-coated vesicles, which function in ER to Golgi transport</fullName>
    </submittedName>
</protein>
<feature type="transmembrane region" description="Helical" evidence="6">
    <location>
        <begin position="408"/>
        <end position="427"/>
    </location>
</feature>
<evidence type="ECO:0000256" key="6">
    <source>
        <dbReference type="SAM" id="Phobius"/>
    </source>
</evidence>
<dbReference type="RefSeq" id="XP_041405999.1">
    <property type="nucleotide sequence ID" value="XM_041550065.1"/>
</dbReference>
<feature type="domain" description="L-type lectin-like" evidence="8">
    <location>
        <begin position="30"/>
        <end position="251"/>
    </location>
</feature>
<dbReference type="CDD" id="cd06903">
    <property type="entry name" value="lectin_EMP46_EMP47"/>
    <property type="match status" value="1"/>
</dbReference>
<comment type="subcellular location">
    <subcellularLocation>
        <location evidence="1">Membrane</location>
        <topology evidence="1">Single-pass type I membrane protein</topology>
    </subcellularLocation>
</comment>
<dbReference type="PANTHER" id="PTHR12223:SF28">
    <property type="entry name" value="LECTIN, MANNOSE BINDING 1 LIKE"/>
    <property type="match status" value="1"/>
</dbReference>
<organism evidence="9 10">
    <name type="scientific">Maudiozyma barnettii</name>
    <dbReference type="NCBI Taxonomy" id="61262"/>
    <lineage>
        <taxon>Eukaryota</taxon>
        <taxon>Fungi</taxon>
        <taxon>Dikarya</taxon>
        <taxon>Ascomycota</taxon>
        <taxon>Saccharomycotina</taxon>
        <taxon>Saccharomycetes</taxon>
        <taxon>Saccharomycetales</taxon>
        <taxon>Saccharomycetaceae</taxon>
        <taxon>Maudiozyma</taxon>
    </lineage>
</organism>
<gene>
    <name evidence="9" type="ORF">KABA2_03S13794</name>
</gene>
<keyword evidence="5 6" id="KW-0472">Membrane</keyword>
<keyword evidence="4 6" id="KW-1133">Transmembrane helix</keyword>
<dbReference type="GO" id="GO:0005789">
    <property type="term" value="C:endoplasmic reticulum membrane"/>
    <property type="evidence" value="ECO:0007669"/>
    <property type="project" value="TreeGrafter"/>
</dbReference>
<dbReference type="GO" id="GO:0006888">
    <property type="term" value="P:endoplasmic reticulum to Golgi vesicle-mediated transport"/>
    <property type="evidence" value="ECO:0007669"/>
    <property type="project" value="TreeGrafter"/>
</dbReference>
<proteinExistence type="predicted"/>
<accession>A0A8H2VET2</accession>
<comment type="caution">
    <text evidence="9">The sequence shown here is derived from an EMBL/GenBank/DDBJ whole genome shotgun (WGS) entry which is preliminary data.</text>
</comment>
<dbReference type="Proteomes" id="UP000644660">
    <property type="component" value="Unassembled WGS sequence"/>
</dbReference>
<evidence type="ECO:0000313" key="9">
    <source>
        <dbReference type="EMBL" id="CAB4254155.1"/>
    </source>
</evidence>
<keyword evidence="2 6" id="KW-0812">Transmembrane</keyword>
<dbReference type="SUPFAM" id="SSF49899">
    <property type="entry name" value="Concanavalin A-like lectins/glucanases"/>
    <property type="match status" value="1"/>
</dbReference>
<evidence type="ECO:0000256" key="1">
    <source>
        <dbReference type="ARBA" id="ARBA00004479"/>
    </source>
</evidence>
<evidence type="ECO:0000256" key="7">
    <source>
        <dbReference type="SAM" id="SignalP"/>
    </source>
</evidence>
<feature type="signal peptide" evidence="7">
    <location>
        <begin position="1"/>
        <end position="23"/>
    </location>
</feature>
<dbReference type="Pfam" id="PF03388">
    <property type="entry name" value="Lectin_leg-like"/>
    <property type="match status" value="1"/>
</dbReference>
<keyword evidence="3 7" id="KW-0732">Signal</keyword>